<dbReference type="InterPro" id="IPR001736">
    <property type="entry name" value="PLipase_D/transphosphatidylase"/>
</dbReference>
<feature type="compositionally biased region" description="Polar residues" evidence="12">
    <location>
        <begin position="38"/>
        <end position="47"/>
    </location>
</feature>
<evidence type="ECO:0000256" key="1">
    <source>
        <dbReference type="ARBA" id="ARBA00003537"/>
    </source>
</evidence>
<dbReference type="OrthoDB" id="116827at2759"/>
<dbReference type="AlphaFoldDB" id="A0A183AIP9"/>
<sequence length="429" mass="49319">MPLQSYECSSLTHRYARLGDQQSSSVTSAPLPPHTHTHSQGPGTSKYTSSVDLLTSLTGIDGVSVYLYHNPRLRGWLQYLLPNRMNEVLGVQHIKAYVFDDSVVLSGANLSHEYFVNRQDRAWLFGQFPALADFYTGLVRVLSQFCYRLAPDGSLHRHSLATDPVTTPLRSFEKRFRAALEHYINDVRTRFPAEHIQPNQSTLICPLVQFGPYGIQNEEQFTLSLLRHIISDTEHHYDMALASGYFNLTEFYAKLLIDFGTYQLRSKLTLLCASPTANGFLNSRGLSGYIPMAYRESLIRLLTRFGPHTRGIAYPTILEYNRPGWTFHAKGLWYERYQHSENNPQHSDTSFTLIGSSNFSYRSLNRDLESQVAVWTTDPVLRAQIQNERNHLFQTTYAYPVLLSKLVAQTQFRLPWYMRVLFPILHTYM</sequence>
<protein>
    <recommendedName>
        <fullName evidence="11">CDP-diacylglycerol--glycerol-3-phosphate 3-phosphatidyltransferase</fullName>
        <ecNumber evidence="11">2.7.8.5</ecNumber>
    </recommendedName>
</protein>
<dbReference type="SUPFAM" id="SSF56024">
    <property type="entry name" value="Phospholipase D/nuclease"/>
    <property type="match status" value="2"/>
</dbReference>
<comment type="similarity">
    <text evidence="3 11">Belongs to the CDP-alcohol phosphatidyltransferase class-II family.</text>
</comment>
<organism evidence="16">
    <name type="scientific">Echinostoma caproni</name>
    <dbReference type="NCBI Taxonomy" id="27848"/>
    <lineage>
        <taxon>Eukaryota</taxon>
        <taxon>Metazoa</taxon>
        <taxon>Spiralia</taxon>
        <taxon>Lophotrochozoa</taxon>
        <taxon>Platyhelminthes</taxon>
        <taxon>Trematoda</taxon>
        <taxon>Digenea</taxon>
        <taxon>Plagiorchiida</taxon>
        <taxon>Echinostomata</taxon>
        <taxon>Echinostomatoidea</taxon>
        <taxon>Echinostomatidae</taxon>
        <taxon>Echinostoma</taxon>
    </lineage>
</organism>
<dbReference type="UniPathway" id="UPA00084">
    <property type="reaction ID" value="UER00503"/>
</dbReference>
<feature type="region of interest" description="Disordered" evidence="12">
    <location>
        <begin position="22"/>
        <end position="47"/>
    </location>
</feature>
<keyword evidence="11" id="KW-0547">Nucleotide-binding</keyword>
<evidence type="ECO:0000256" key="2">
    <source>
        <dbReference type="ARBA" id="ARBA00005042"/>
    </source>
</evidence>
<feature type="domain" description="PLD phosphodiesterase" evidence="13">
    <location>
        <begin position="88"/>
        <end position="114"/>
    </location>
</feature>
<dbReference type="EMBL" id="UZAN01043869">
    <property type="protein sequence ID" value="VDP79457.1"/>
    <property type="molecule type" value="Genomic_DNA"/>
</dbReference>
<dbReference type="GO" id="GO:0005524">
    <property type="term" value="F:ATP binding"/>
    <property type="evidence" value="ECO:0007669"/>
    <property type="project" value="UniProtKB-KW"/>
</dbReference>
<keyword evidence="7 11" id="KW-0443">Lipid metabolism</keyword>
<comment type="catalytic activity">
    <reaction evidence="10 11">
        <text>a CDP-1,2-diacyl-sn-glycerol + sn-glycerol 3-phosphate = a 1,2-diacyl-sn-glycero-3-phospho-(1'-sn-glycero-3'-phosphate) + CMP + H(+)</text>
        <dbReference type="Rhea" id="RHEA:12593"/>
        <dbReference type="ChEBI" id="CHEBI:15378"/>
        <dbReference type="ChEBI" id="CHEBI:57597"/>
        <dbReference type="ChEBI" id="CHEBI:58332"/>
        <dbReference type="ChEBI" id="CHEBI:60110"/>
        <dbReference type="ChEBI" id="CHEBI:60377"/>
        <dbReference type="EC" id="2.7.8.5"/>
    </reaction>
</comment>
<keyword evidence="5 11" id="KW-0808">Transferase</keyword>
<dbReference type="InterPro" id="IPR016270">
    <property type="entry name" value="PGS1"/>
</dbReference>
<comment type="subcellular location">
    <subcellularLocation>
        <location evidence="11">Mitochondrion</location>
    </subcellularLocation>
</comment>
<dbReference type="CDD" id="cd09137">
    <property type="entry name" value="PLDc_PGS1_euk_2"/>
    <property type="match status" value="1"/>
</dbReference>
<reference evidence="14 15" key="2">
    <citation type="submission" date="2018-11" db="EMBL/GenBank/DDBJ databases">
        <authorList>
            <consortium name="Pathogen Informatics"/>
        </authorList>
    </citation>
    <scope>NUCLEOTIDE SEQUENCE [LARGE SCALE GENOMIC DNA]</scope>
    <source>
        <strain evidence="14 15">Egypt</strain>
    </source>
</reference>
<keyword evidence="15" id="KW-1185">Reference proteome</keyword>
<dbReference type="PANTHER" id="PTHR12586:SF1">
    <property type="entry name" value="CDP-DIACYLGLYCEROL--GLYCEROL-3-PHOSPHATE 3-PHOSPHATIDYLTRANSFERASE, MITOCHONDRIAL"/>
    <property type="match status" value="1"/>
</dbReference>
<evidence type="ECO:0000256" key="4">
    <source>
        <dbReference type="ARBA" id="ARBA00022516"/>
    </source>
</evidence>
<evidence type="ECO:0000313" key="16">
    <source>
        <dbReference type="WBParaSite" id="ECPE_0000684701-mRNA-1"/>
    </source>
</evidence>
<keyword evidence="11" id="KW-0067">ATP-binding</keyword>
<keyword evidence="9 11" id="KW-1208">Phospholipid metabolism</keyword>
<proteinExistence type="inferred from homology"/>
<evidence type="ECO:0000256" key="9">
    <source>
        <dbReference type="ARBA" id="ARBA00023264"/>
    </source>
</evidence>
<evidence type="ECO:0000313" key="15">
    <source>
        <dbReference type="Proteomes" id="UP000272942"/>
    </source>
</evidence>
<dbReference type="GO" id="GO:0005739">
    <property type="term" value="C:mitochondrion"/>
    <property type="evidence" value="ECO:0007669"/>
    <property type="project" value="UniProtKB-SubCell"/>
</dbReference>
<comment type="function">
    <text evidence="1 11">Functions in the biosynthesis of the anionic phospholipids phosphatidylglycerol and cardiolipin.</text>
</comment>
<evidence type="ECO:0000256" key="3">
    <source>
        <dbReference type="ARBA" id="ARBA00010682"/>
    </source>
</evidence>
<evidence type="ECO:0000256" key="6">
    <source>
        <dbReference type="ARBA" id="ARBA00022737"/>
    </source>
</evidence>
<gene>
    <name evidence="14" type="ORF">ECPE_LOCUS6834</name>
</gene>
<evidence type="ECO:0000259" key="13">
    <source>
        <dbReference type="PROSITE" id="PS50035"/>
    </source>
</evidence>
<dbReference type="Gene3D" id="3.30.870.10">
    <property type="entry name" value="Endonuclease Chain A"/>
    <property type="match status" value="1"/>
</dbReference>
<evidence type="ECO:0000256" key="8">
    <source>
        <dbReference type="ARBA" id="ARBA00023209"/>
    </source>
</evidence>
<evidence type="ECO:0000256" key="11">
    <source>
        <dbReference type="RuleBase" id="RU365024"/>
    </source>
</evidence>
<accession>A0A183AIP9</accession>
<dbReference type="GO" id="GO:0032049">
    <property type="term" value="P:cardiolipin biosynthetic process"/>
    <property type="evidence" value="ECO:0007669"/>
    <property type="project" value="InterPro"/>
</dbReference>
<dbReference type="PANTHER" id="PTHR12586">
    <property type="entry name" value="CDP-DIACYLGLYCEROL--SERINE O-PHOSPHATIDYLTRANSFERASE"/>
    <property type="match status" value="1"/>
</dbReference>
<comment type="pathway">
    <text evidence="2 11">Phospholipid metabolism; phosphatidylglycerol biosynthesis; phosphatidylglycerol from CDP-diacylglycerol: step 1/2.</text>
</comment>
<keyword evidence="11" id="KW-0496">Mitochondrion</keyword>
<dbReference type="SMART" id="SM00155">
    <property type="entry name" value="PLDc"/>
    <property type="match status" value="2"/>
</dbReference>
<evidence type="ECO:0000256" key="5">
    <source>
        <dbReference type="ARBA" id="ARBA00022679"/>
    </source>
</evidence>
<dbReference type="Proteomes" id="UP000272942">
    <property type="component" value="Unassembled WGS sequence"/>
</dbReference>
<evidence type="ECO:0000256" key="7">
    <source>
        <dbReference type="ARBA" id="ARBA00023098"/>
    </source>
</evidence>
<dbReference type="WBParaSite" id="ECPE_0000684701-mRNA-1">
    <property type="protein sequence ID" value="ECPE_0000684701-mRNA-1"/>
    <property type="gene ID" value="ECPE_0000684701"/>
</dbReference>
<keyword evidence="6" id="KW-0677">Repeat</keyword>
<keyword evidence="8 11" id="KW-0594">Phospholipid biosynthesis</keyword>
<keyword evidence="4 11" id="KW-0444">Lipid biosynthesis</keyword>
<dbReference type="GO" id="GO:0008444">
    <property type="term" value="F:CDP-diacylglycerol-glycerol-3-phosphate 3-phosphatidyltransferase activity"/>
    <property type="evidence" value="ECO:0007669"/>
    <property type="project" value="UniProtKB-EC"/>
</dbReference>
<evidence type="ECO:0000256" key="12">
    <source>
        <dbReference type="SAM" id="MobiDB-lite"/>
    </source>
</evidence>
<dbReference type="EC" id="2.7.8.5" evidence="11"/>
<evidence type="ECO:0000256" key="10">
    <source>
        <dbReference type="ARBA" id="ARBA00048586"/>
    </source>
</evidence>
<dbReference type="PROSITE" id="PS50035">
    <property type="entry name" value="PLD"/>
    <property type="match status" value="1"/>
</dbReference>
<reference evidence="16" key="1">
    <citation type="submission" date="2016-06" db="UniProtKB">
        <authorList>
            <consortium name="WormBaseParasite"/>
        </authorList>
    </citation>
    <scope>IDENTIFICATION</scope>
</reference>
<name>A0A183AIP9_9TREM</name>
<evidence type="ECO:0000313" key="14">
    <source>
        <dbReference type="EMBL" id="VDP79457.1"/>
    </source>
</evidence>